<name>A0A0H2RFW7_9AGAM</name>
<proteinExistence type="predicted"/>
<dbReference type="EMBL" id="KQ086972">
    <property type="protein sequence ID" value="KLO03831.1"/>
    <property type="molecule type" value="Genomic_DNA"/>
</dbReference>
<organism evidence="2 3">
    <name type="scientific">Schizopora paradoxa</name>
    <dbReference type="NCBI Taxonomy" id="27342"/>
    <lineage>
        <taxon>Eukaryota</taxon>
        <taxon>Fungi</taxon>
        <taxon>Dikarya</taxon>
        <taxon>Basidiomycota</taxon>
        <taxon>Agaricomycotina</taxon>
        <taxon>Agaricomycetes</taxon>
        <taxon>Hymenochaetales</taxon>
        <taxon>Schizoporaceae</taxon>
        <taxon>Schizopora</taxon>
    </lineage>
</organism>
<gene>
    <name evidence="2" type="ORF">SCHPADRAFT_948273</name>
</gene>
<dbReference type="Proteomes" id="UP000053477">
    <property type="component" value="Unassembled WGS sequence"/>
</dbReference>
<evidence type="ECO:0000313" key="2">
    <source>
        <dbReference type="EMBL" id="KLO03831.1"/>
    </source>
</evidence>
<reference evidence="2 3" key="1">
    <citation type="submission" date="2015-04" db="EMBL/GenBank/DDBJ databases">
        <title>Complete genome sequence of Schizopora paradoxa KUC8140, a cosmopolitan wood degrader in East Asia.</title>
        <authorList>
            <consortium name="DOE Joint Genome Institute"/>
            <person name="Min B."/>
            <person name="Park H."/>
            <person name="Jang Y."/>
            <person name="Kim J.-J."/>
            <person name="Kim K.H."/>
            <person name="Pangilinan J."/>
            <person name="Lipzen A."/>
            <person name="Riley R."/>
            <person name="Grigoriev I.V."/>
            <person name="Spatafora J.W."/>
            <person name="Choi I.-G."/>
        </authorList>
    </citation>
    <scope>NUCLEOTIDE SEQUENCE [LARGE SCALE GENOMIC DNA]</scope>
    <source>
        <strain evidence="2 3">KUC8140</strain>
    </source>
</reference>
<evidence type="ECO:0000313" key="3">
    <source>
        <dbReference type="Proteomes" id="UP000053477"/>
    </source>
</evidence>
<dbReference type="InParanoid" id="A0A0H2RFW7"/>
<accession>A0A0H2RFW7</accession>
<feature type="compositionally biased region" description="Acidic residues" evidence="1">
    <location>
        <begin position="70"/>
        <end position="86"/>
    </location>
</feature>
<sequence length="319" mass="35360">MPRASRFMPDELAHLKSEASAYGDARFGKSLRTFWGRVIPEFFAKFPRALPEGWTPGDKIVQAGSNVQDGVDDESGDEGGDDDADVVETGNDGAPLSGDDGQDDTSSAQKDATDAAAPRVNPDNGPGNDAIKIAKRPRTTDELRLAALGALVKKKTKLIKTWFPNNAKSRSNPAAAAQQQSVGIVASLVKGPIKKRKTKQKAIHAYHAMNREKLDEIIEELWQQEKKSNSKKHGDRLAFQNKYLAARLEEETPEVIDAVNKYREDDILTKLQQLEAMESQALLCPDEMDLPAAEKERLKIGRQRFRFVINQPGDRFAFF</sequence>
<dbReference type="AlphaFoldDB" id="A0A0H2RFW7"/>
<keyword evidence="3" id="KW-1185">Reference proteome</keyword>
<evidence type="ECO:0000256" key="1">
    <source>
        <dbReference type="SAM" id="MobiDB-lite"/>
    </source>
</evidence>
<feature type="region of interest" description="Disordered" evidence="1">
    <location>
        <begin position="57"/>
        <end position="136"/>
    </location>
</feature>
<protein>
    <submittedName>
        <fullName evidence="2">Uncharacterized protein</fullName>
    </submittedName>
</protein>